<name>A0A124GND9_PICGL</name>
<dbReference type="EMBL" id="LKAM01000005">
    <property type="protein sequence ID" value="KUM48517.1"/>
    <property type="molecule type" value="Genomic_DNA"/>
</dbReference>
<geneLocation type="mitochondrion" evidence="1"/>
<reference evidence="1" key="1">
    <citation type="journal article" date="2015" name="Genome Biol. Evol.">
        <title>Organellar Genomes of White Spruce (Picea glauca): Assembly and Annotation.</title>
        <authorList>
            <person name="Jackman S.D."/>
            <person name="Warren R.L."/>
            <person name="Gibb E.A."/>
            <person name="Vandervalk B.P."/>
            <person name="Mohamadi H."/>
            <person name="Chu J."/>
            <person name="Raymond A."/>
            <person name="Pleasance S."/>
            <person name="Coope R."/>
            <person name="Wildung M.R."/>
            <person name="Ritland C.E."/>
            <person name="Bousquet J."/>
            <person name="Jones S.J."/>
            <person name="Bohlmann J."/>
            <person name="Birol I."/>
        </authorList>
    </citation>
    <scope>NUCLEOTIDE SEQUENCE [LARGE SCALE GENOMIC DNA]</scope>
    <source>
        <tissue evidence="1">Flushing bud</tissue>
    </source>
</reference>
<comment type="caution">
    <text evidence="1">The sequence shown here is derived from an EMBL/GenBank/DDBJ whole genome shotgun (WGS) entry which is preliminary data.</text>
</comment>
<protein>
    <submittedName>
        <fullName evidence="1">Uncharacterized protein</fullName>
    </submittedName>
</protein>
<dbReference type="AlphaFoldDB" id="A0A124GND9"/>
<accession>A0A124GND9</accession>
<evidence type="ECO:0000313" key="1">
    <source>
        <dbReference type="EMBL" id="KUM48517.1"/>
    </source>
</evidence>
<sequence length="84" mass="9854">MRFSVNNKRWAIMVLINLPIDLTRSYLITRFSHEAALSRSYLIRRFSHKGSSLIPMSYHEKQLLIKIYACSNDDTHLTMSYSSD</sequence>
<proteinExistence type="predicted"/>
<gene>
    <name evidence="1" type="ORF">ABT39_MTgene4532</name>
</gene>
<organism evidence="1">
    <name type="scientific">Picea glauca</name>
    <name type="common">White spruce</name>
    <name type="synonym">Pinus glauca</name>
    <dbReference type="NCBI Taxonomy" id="3330"/>
    <lineage>
        <taxon>Eukaryota</taxon>
        <taxon>Viridiplantae</taxon>
        <taxon>Streptophyta</taxon>
        <taxon>Embryophyta</taxon>
        <taxon>Tracheophyta</taxon>
        <taxon>Spermatophyta</taxon>
        <taxon>Pinopsida</taxon>
        <taxon>Pinidae</taxon>
        <taxon>Conifers I</taxon>
        <taxon>Pinales</taxon>
        <taxon>Pinaceae</taxon>
        <taxon>Picea</taxon>
    </lineage>
</organism>
<keyword evidence="1" id="KW-0496">Mitochondrion</keyword>